<dbReference type="EMBL" id="LXQA010995145">
    <property type="protein sequence ID" value="MCI80414.1"/>
    <property type="molecule type" value="Genomic_DNA"/>
</dbReference>
<evidence type="ECO:0000256" key="1">
    <source>
        <dbReference type="SAM" id="MobiDB-lite"/>
    </source>
</evidence>
<accession>A0A392UWK1</accession>
<feature type="non-terminal residue" evidence="2">
    <location>
        <position position="25"/>
    </location>
</feature>
<evidence type="ECO:0000313" key="2">
    <source>
        <dbReference type="EMBL" id="MCI80414.1"/>
    </source>
</evidence>
<protein>
    <submittedName>
        <fullName evidence="2">Uncharacterized protein</fullName>
    </submittedName>
</protein>
<keyword evidence="3" id="KW-1185">Reference proteome</keyword>
<dbReference type="AlphaFoldDB" id="A0A392UWK1"/>
<organism evidence="2 3">
    <name type="scientific">Trifolium medium</name>
    <dbReference type="NCBI Taxonomy" id="97028"/>
    <lineage>
        <taxon>Eukaryota</taxon>
        <taxon>Viridiplantae</taxon>
        <taxon>Streptophyta</taxon>
        <taxon>Embryophyta</taxon>
        <taxon>Tracheophyta</taxon>
        <taxon>Spermatophyta</taxon>
        <taxon>Magnoliopsida</taxon>
        <taxon>eudicotyledons</taxon>
        <taxon>Gunneridae</taxon>
        <taxon>Pentapetalae</taxon>
        <taxon>rosids</taxon>
        <taxon>fabids</taxon>
        <taxon>Fabales</taxon>
        <taxon>Fabaceae</taxon>
        <taxon>Papilionoideae</taxon>
        <taxon>50 kb inversion clade</taxon>
        <taxon>NPAAA clade</taxon>
        <taxon>Hologalegina</taxon>
        <taxon>IRL clade</taxon>
        <taxon>Trifolieae</taxon>
        <taxon>Trifolium</taxon>
    </lineage>
</organism>
<sequence length="25" mass="2574">MNDGFFPIFTSRANGGNSTSPSTPA</sequence>
<evidence type="ECO:0000313" key="3">
    <source>
        <dbReference type="Proteomes" id="UP000265520"/>
    </source>
</evidence>
<proteinExistence type="predicted"/>
<reference evidence="2 3" key="1">
    <citation type="journal article" date="2018" name="Front. Plant Sci.">
        <title>Red Clover (Trifolium pratense) and Zigzag Clover (T. medium) - A Picture of Genomic Similarities and Differences.</title>
        <authorList>
            <person name="Dluhosova J."/>
            <person name="Istvanek J."/>
            <person name="Nedelnik J."/>
            <person name="Repkova J."/>
        </authorList>
    </citation>
    <scope>NUCLEOTIDE SEQUENCE [LARGE SCALE GENOMIC DNA]</scope>
    <source>
        <strain evidence="3">cv. 10/8</strain>
        <tissue evidence="2">Leaf</tissue>
    </source>
</reference>
<feature type="compositionally biased region" description="Polar residues" evidence="1">
    <location>
        <begin position="11"/>
        <end position="25"/>
    </location>
</feature>
<name>A0A392UWK1_9FABA</name>
<comment type="caution">
    <text evidence="2">The sequence shown here is derived from an EMBL/GenBank/DDBJ whole genome shotgun (WGS) entry which is preliminary data.</text>
</comment>
<feature type="region of interest" description="Disordered" evidence="1">
    <location>
        <begin position="1"/>
        <end position="25"/>
    </location>
</feature>
<dbReference type="Proteomes" id="UP000265520">
    <property type="component" value="Unassembled WGS sequence"/>
</dbReference>